<dbReference type="SUPFAM" id="SSF102114">
    <property type="entry name" value="Radical SAM enzymes"/>
    <property type="match status" value="1"/>
</dbReference>
<dbReference type="InterPro" id="IPR006467">
    <property type="entry name" value="MiaB-like_bact"/>
</dbReference>
<reference evidence="10 11" key="1">
    <citation type="submission" date="2024-01" db="EMBL/GenBank/DDBJ databases">
        <title>Niabella digestum sp. nov., isolated from waste digestion system.</title>
        <authorList>
            <person name="Zhang L."/>
        </authorList>
    </citation>
    <scope>NUCLEOTIDE SEQUENCE [LARGE SCALE GENOMIC DNA]</scope>
    <source>
        <strain evidence="10 11">A18</strain>
    </source>
</reference>
<dbReference type="NCBIfam" id="TIGR01579">
    <property type="entry name" value="MiaB-like-C"/>
    <property type="match status" value="1"/>
</dbReference>
<evidence type="ECO:0000256" key="4">
    <source>
        <dbReference type="ARBA" id="ARBA00022691"/>
    </source>
</evidence>
<proteinExistence type="predicted"/>
<evidence type="ECO:0000313" key="10">
    <source>
        <dbReference type="EMBL" id="MEE6186005.1"/>
    </source>
</evidence>
<dbReference type="SFLD" id="SFLDG01082">
    <property type="entry name" value="B12-binding_domain_containing"/>
    <property type="match status" value="1"/>
</dbReference>
<keyword evidence="6" id="KW-0408">Iron</keyword>
<dbReference type="Gene3D" id="3.80.30.20">
    <property type="entry name" value="tm_1862 like domain"/>
    <property type="match status" value="1"/>
</dbReference>
<dbReference type="SFLD" id="SFLDG01061">
    <property type="entry name" value="methylthiotransferase"/>
    <property type="match status" value="1"/>
</dbReference>
<evidence type="ECO:0000256" key="7">
    <source>
        <dbReference type="ARBA" id="ARBA00023014"/>
    </source>
</evidence>
<accession>A0ABU7RDC7</accession>
<evidence type="ECO:0000256" key="2">
    <source>
        <dbReference type="ARBA" id="ARBA00022485"/>
    </source>
</evidence>
<dbReference type="InterPro" id="IPR013848">
    <property type="entry name" value="Methylthiotransferase_N"/>
</dbReference>
<dbReference type="InterPro" id="IPR020612">
    <property type="entry name" value="Methylthiotransferase_CS"/>
</dbReference>
<dbReference type="PANTHER" id="PTHR43020:SF2">
    <property type="entry name" value="MITOCHONDRIAL TRNA METHYLTHIOTRANSFERASE CDK5RAP1"/>
    <property type="match status" value="1"/>
</dbReference>
<comment type="caution">
    <text evidence="10">The sequence shown here is derived from an EMBL/GenBank/DDBJ whole genome shotgun (WGS) entry which is preliminary data.</text>
</comment>
<dbReference type="SMART" id="SM00729">
    <property type="entry name" value="Elp3"/>
    <property type="match status" value="1"/>
</dbReference>
<organism evidence="10 11">
    <name type="scientific">Niabella digestorum</name>
    <dbReference type="NCBI Taxonomy" id="3117701"/>
    <lineage>
        <taxon>Bacteria</taxon>
        <taxon>Pseudomonadati</taxon>
        <taxon>Bacteroidota</taxon>
        <taxon>Chitinophagia</taxon>
        <taxon>Chitinophagales</taxon>
        <taxon>Chitinophagaceae</taxon>
        <taxon>Niabella</taxon>
    </lineage>
</organism>
<keyword evidence="2" id="KW-0004">4Fe-4S</keyword>
<evidence type="ECO:0000259" key="9">
    <source>
        <dbReference type="PROSITE" id="PS51918"/>
    </source>
</evidence>
<protein>
    <submittedName>
        <fullName evidence="10">tRNA (N(6)-L-threonylcarbamoyladenosine(37)-C(2))-methylthiotransferase MtaB</fullName>
    </submittedName>
</protein>
<sequence>MQGAKTVAFHTLGCKLNYSETSSLSRLMENEGFEKREFTDAADIYVINTCSVTENADKECRQLVRRIQRKAPASIIVITGCYAQLKPKEIAEIPGVDLVLGAAEKFNIVKHLREISKGDSAKICSCDIEDVTGFNASYSINDRTRTFLKVQDGCDYNCSFCTIPMARGKSRSDSIANVVKNAEALAASGVKEIVLTGINLGDFGKGPDGNGPIGLNQREENFYKLIQELDRVEGIERYRISSIEPNLLTNEIIEFVANSRRFMPHFHIPLQSGSNKVLGMMRRRYRRELYAERVGLIKQFMPHCAIGVDVIVGFPGEADEDFQETYNFLHELDITYLHVFTYSERDNTHALTQKPVVPMHVRHERNKILRNLSYMKSQYFEAQHAGQTRKVLFEHHNKNGMMEGYTDNYIRVTAPFKEEWANQIVEWTL</sequence>
<feature type="domain" description="Radical SAM core" evidence="9">
    <location>
        <begin position="140"/>
        <end position="381"/>
    </location>
</feature>
<evidence type="ECO:0000313" key="11">
    <source>
        <dbReference type="Proteomes" id="UP001357452"/>
    </source>
</evidence>
<dbReference type="InterPro" id="IPR005839">
    <property type="entry name" value="Methylthiotransferase"/>
</dbReference>
<dbReference type="SFLD" id="SFLDS00029">
    <property type="entry name" value="Radical_SAM"/>
    <property type="match status" value="1"/>
</dbReference>
<evidence type="ECO:0000256" key="3">
    <source>
        <dbReference type="ARBA" id="ARBA00022679"/>
    </source>
</evidence>
<keyword evidence="3" id="KW-0808">Transferase</keyword>
<dbReference type="InterPro" id="IPR058240">
    <property type="entry name" value="rSAM_sf"/>
</dbReference>
<evidence type="ECO:0000256" key="6">
    <source>
        <dbReference type="ARBA" id="ARBA00023004"/>
    </source>
</evidence>
<dbReference type="InterPro" id="IPR006638">
    <property type="entry name" value="Elp3/MiaA/NifB-like_rSAM"/>
</dbReference>
<keyword evidence="11" id="KW-1185">Reference proteome</keyword>
<dbReference type="Gene3D" id="3.40.50.12160">
    <property type="entry name" value="Methylthiotransferase, N-terminal domain"/>
    <property type="match status" value="1"/>
</dbReference>
<gene>
    <name evidence="10" type="primary">mtaB</name>
    <name evidence="10" type="ORF">V2H41_01840</name>
</gene>
<evidence type="ECO:0000256" key="1">
    <source>
        <dbReference type="ARBA" id="ARBA00001966"/>
    </source>
</evidence>
<keyword evidence="4" id="KW-0949">S-adenosyl-L-methionine</keyword>
<evidence type="ECO:0000259" key="8">
    <source>
        <dbReference type="PROSITE" id="PS51449"/>
    </source>
</evidence>
<dbReference type="PROSITE" id="PS51449">
    <property type="entry name" value="MTTASE_N"/>
    <property type="match status" value="1"/>
</dbReference>
<dbReference type="PANTHER" id="PTHR43020">
    <property type="entry name" value="CDK5 REGULATORY SUBUNIT-ASSOCIATED PROTEIN 1"/>
    <property type="match status" value="1"/>
</dbReference>
<comment type="cofactor">
    <cofactor evidence="1">
        <name>[4Fe-4S] cluster</name>
        <dbReference type="ChEBI" id="CHEBI:49883"/>
    </cofactor>
</comment>
<feature type="domain" description="MTTase N-terminal" evidence="8">
    <location>
        <begin position="5"/>
        <end position="117"/>
    </location>
</feature>
<dbReference type="EMBL" id="JAZGLY010000001">
    <property type="protein sequence ID" value="MEE6186005.1"/>
    <property type="molecule type" value="Genomic_DNA"/>
</dbReference>
<dbReference type="Pfam" id="PF00919">
    <property type="entry name" value="UPF0004"/>
    <property type="match status" value="1"/>
</dbReference>
<keyword evidence="5" id="KW-0479">Metal-binding</keyword>
<dbReference type="Proteomes" id="UP001357452">
    <property type="component" value="Unassembled WGS sequence"/>
</dbReference>
<name>A0ABU7RDC7_9BACT</name>
<keyword evidence="7" id="KW-0411">Iron-sulfur</keyword>
<dbReference type="InterPro" id="IPR023404">
    <property type="entry name" value="rSAM_horseshoe"/>
</dbReference>
<dbReference type="PROSITE" id="PS01278">
    <property type="entry name" value="MTTASE_RADICAL"/>
    <property type="match status" value="1"/>
</dbReference>
<evidence type="ECO:0000256" key="5">
    <source>
        <dbReference type="ARBA" id="ARBA00022723"/>
    </source>
</evidence>
<dbReference type="RefSeq" id="WP_330973410.1">
    <property type="nucleotide sequence ID" value="NZ_JAZGLY010000001.1"/>
</dbReference>
<dbReference type="NCBIfam" id="TIGR00089">
    <property type="entry name" value="MiaB/RimO family radical SAM methylthiotransferase"/>
    <property type="match status" value="1"/>
</dbReference>
<dbReference type="InterPro" id="IPR007197">
    <property type="entry name" value="rSAM"/>
</dbReference>
<dbReference type="PROSITE" id="PS51918">
    <property type="entry name" value="RADICAL_SAM"/>
    <property type="match status" value="1"/>
</dbReference>
<dbReference type="Pfam" id="PF04055">
    <property type="entry name" value="Radical_SAM"/>
    <property type="match status" value="1"/>
</dbReference>
<dbReference type="InterPro" id="IPR038135">
    <property type="entry name" value="Methylthiotransferase_N_sf"/>
</dbReference>